<feature type="domain" description="Protein kinase" evidence="12">
    <location>
        <begin position="264"/>
        <end position="567"/>
    </location>
</feature>
<sequence>MLGQTQSDATDVNREPSLRQHKRKRCKTLEQPGAKRVQLRSSSGQMIELITQATPGKNEIASIAELVKTGWNISVKQETEIKLEKSTNHLREEIETLEQQWHRIDAADTHAVTAYFNQFRYGLQPMKTISQPQFVRATMAPDVVFNTEYGPQAIMRSWCYMQWFDNVHVELQSLQHEAKSTNLATTKTSVTISKRTLTNVFPHLLSCQTHGRNHDGLAEKTQRVVMCGTTHFEWDSAKASDIVWELMSLVSMLGHENPLLAALRAPKVALGSEVFGALEQGEEEEDIVIVEKEELLDTAEEMDAVILHVFSFLVTAGDLNNISRVSRKWKNLTDQQVLYHSLPSLTAEGLVNWVNFKNLGLKHNGTEGECFKCFQRSTGKTLAMKKARVFPKGIKHDHIASLELISLAKDELHVFFPYVDKTLYDIMYPTGEPNGGRVLPEAVVVTLWYRAPELLMGLREYSSAVDMWSIGCIFVEMAQGSPLFTGIAEIDQLFQIFSKLSTPTSETWPNFPSLPNYHFEFPHWERRPLTYLLPGIWERGLDLLTKLLVYNPDQRITAEDALQHPYFLDEAPSLLPYTVTTLMNQVWSMMRQEWCTPAPEHIELFHVYLRQTERESWKEIKYLR</sequence>
<evidence type="ECO:0000259" key="12">
    <source>
        <dbReference type="PROSITE" id="PS50011"/>
    </source>
</evidence>
<name>A0A9W6WTE1_9STRA</name>
<organism evidence="13 14">
    <name type="scientific">Phytophthora lilii</name>
    <dbReference type="NCBI Taxonomy" id="2077276"/>
    <lineage>
        <taxon>Eukaryota</taxon>
        <taxon>Sar</taxon>
        <taxon>Stramenopiles</taxon>
        <taxon>Oomycota</taxon>
        <taxon>Peronosporomycetes</taxon>
        <taxon>Peronosporales</taxon>
        <taxon>Peronosporaceae</taxon>
        <taxon>Phytophthora</taxon>
    </lineage>
</organism>
<keyword evidence="5" id="KW-0418">Kinase</keyword>
<dbReference type="SUPFAM" id="SSF81383">
    <property type="entry name" value="F-box domain"/>
    <property type="match status" value="1"/>
</dbReference>
<keyword evidence="3" id="KW-0808">Transferase</keyword>
<evidence type="ECO:0000256" key="4">
    <source>
        <dbReference type="ARBA" id="ARBA00022741"/>
    </source>
</evidence>
<dbReference type="GO" id="GO:0005524">
    <property type="term" value="F:ATP binding"/>
    <property type="evidence" value="ECO:0007669"/>
    <property type="project" value="UniProtKB-KW"/>
</dbReference>
<evidence type="ECO:0000256" key="1">
    <source>
        <dbReference type="ARBA" id="ARBA00012425"/>
    </source>
</evidence>
<dbReference type="SUPFAM" id="SSF56112">
    <property type="entry name" value="Protein kinase-like (PK-like)"/>
    <property type="match status" value="1"/>
</dbReference>
<dbReference type="PANTHER" id="PTHR24056">
    <property type="entry name" value="CELL DIVISION PROTEIN KINASE"/>
    <property type="match status" value="1"/>
</dbReference>
<keyword evidence="2" id="KW-0723">Serine/threonine-protein kinase</keyword>
<dbReference type="InterPro" id="IPR001810">
    <property type="entry name" value="F-box_dom"/>
</dbReference>
<evidence type="ECO:0000313" key="14">
    <source>
        <dbReference type="Proteomes" id="UP001165083"/>
    </source>
</evidence>
<evidence type="ECO:0000256" key="9">
    <source>
        <dbReference type="ARBA" id="ARBA00041902"/>
    </source>
</evidence>
<proteinExistence type="predicted"/>
<keyword evidence="4" id="KW-0547">Nucleotide-binding</keyword>
<comment type="subunit">
    <text evidence="7">May form a complex composed of at least the catalytic subunit CRK2 and a cyclin.</text>
</comment>
<evidence type="ECO:0000256" key="7">
    <source>
        <dbReference type="ARBA" id="ARBA00038543"/>
    </source>
</evidence>
<feature type="region of interest" description="Disordered" evidence="11">
    <location>
        <begin position="1"/>
        <end position="38"/>
    </location>
</feature>
<dbReference type="EC" id="2.7.11.22" evidence="1"/>
<dbReference type="Pfam" id="PF12937">
    <property type="entry name" value="F-box-like"/>
    <property type="match status" value="1"/>
</dbReference>
<dbReference type="EMBL" id="BSXW01000610">
    <property type="protein sequence ID" value="GMF26519.1"/>
    <property type="molecule type" value="Genomic_DNA"/>
</dbReference>
<dbReference type="Pfam" id="PF00069">
    <property type="entry name" value="Pkinase"/>
    <property type="match status" value="1"/>
</dbReference>
<dbReference type="GO" id="GO:0010468">
    <property type="term" value="P:regulation of gene expression"/>
    <property type="evidence" value="ECO:0007669"/>
    <property type="project" value="TreeGrafter"/>
</dbReference>
<dbReference type="GO" id="GO:0005634">
    <property type="term" value="C:nucleus"/>
    <property type="evidence" value="ECO:0007669"/>
    <property type="project" value="TreeGrafter"/>
</dbReference>
<dbReference type="GO" id="GO:0007165">
    <property type="term" value="P:signal transduction"/>
    <property type="evidence" value="ECO:0007669"/>
    <property type="project" value="TreeGrafter"/>
</dbReference>
<accession>A0A9W6WTE1</accession>
<dbReference type="GO" id="GO:0004693">
    <property type="term" value="F:cyclin-dependent protein serine/threonine kinase activity"/>
    <property type="evidence" value="ECO:0007669"/>
    <property type="project" value="UniProtKB-EC"/>
</dbReference>
<keyword evidence="14" id="KW-1185">Reference proteome</keyword>
<protein>
    <recommendedName>
        <fullName evidence="8">Cyclin-dependent kinase 2 homolog</fullName>
        <ecNumber evidence="1">2.7.11.22</ecNumber>
    </recommendedName>
    <alternativeName>
        <fullName evidence="9">Cell division control protein 2 homolog</fullName>
    </alternativeName>
    <alternativeName>
        <fullName evidence="10">cdc2-related kinase 2</fullName>
    </alternativeName>
</protein>
<dbReference type="InterPro" id="IPR000719">
    <property type="entry name" value="Prot_kinase_dom"/>
</dbReference>
<evidence type="ECO:0000256" key="2">
    <source>
        <dbReference type="ARBA" id="ARBA00022527"/>
    </source>
</evidence>
<dbReference type="SMART" id="SM00220">
    <property type="entry name" value="S_TKc"/>
    <property type="match status" value="1"/>
</dbReference>
<dbReference type="Proteomes" id="UP001165083">
    <property type="component" value="Unassembled WGS sequence"/>
</dbReference>
<feature type="compositionally biased region" description="Polar residues" evidence="11">
    <location>
        <begin position="1"/>
        <end position="10"/>
    </location>
</feature>
<dbReference type="OrthoDB" id="62452at2759"/>
<dbReference type="InterPro" id="IPR011009">
    <property type="entry name" value="Kinase-like_dom_sf"/>
</dbReference>
<keyword evidence="6" id="KW-0067">ATP-binding</keyword>
<dbReference type="GO" id="GO:0000307">
    <property type="term" value="C:cyclin-dependent protein kinase holoenzyme complex"/>
    <property type="evidence" value="ECO:0007669"/>
    <property type="project" value="TreeGrafter"/>
</dbReference>
<gene>
    <name evidence="13" type="ORF">Plil01_001102600</name>
</gene>
<evidence type="ECO:0000256" key="3">
    <source>
        <dbReference type="ARBA" id="ARBA00022679"/>
    </source>
</evidence>
<dbReference type="GO" id="GO:0030332">
    <property type="term" value="F:cyclin binding"/>
    <property type="evidence" value="ECO:0007669"/>
    <property type="project" value="TreeGrafter"/>
</dbReference>
<evidence type="ECO:0000256" key="10">
    <source>
        <dbReference type="ARBA" id="ARBA00042858"/>
    </source>
</evidence>
<dbReference type="InterPro" id="IPR050108">
    <property type="entry name" value="CDK"/>
</dbReference>
<dbReference type="GO" id="GO:0010389">
    <property type="term" value="P:regulation of G2/M transition of mitotic cell cycle"/>
    <property type="evidence" value="ECO:0007669"/>
    <property type="project" value="TreeGrafter"/>
</dbReference>
<dbReference type="Gene3D" id="1.10.510.10">
    <property type="entry name" value="Transferase(Phosphotransferase) domain 1"/>
    <property type="match status" value="1"/>
</dbReference>
<comment type="caution">
    <text evidence="13">The sequence shown here is derived from an EMBL/GenBank/DDBJ whole genome shotgun (WGS) entry which is preliminary data.</text>
</comment>
<reference evidence="13" key="1">
    <citation type="submission" date="2023-04" db="EMBL/GenBank/DDBJ databases">
        <title>Phytophthora lilii NBRC 32176.</title>
        <authorList>
            <person name="Ichikawa N."/>
            <person name="Sato H."/>
            <person name="Tonouchi N."/>
        </authorList>
    </citation>
    <scope>NUCLEOTIDE SEQUENCE</scope>
    <source>
        <strain evidence="13">NBRC 32176</strain>
    </source>
</reference>
<evidence type="ECO:0000256" key="11">
    <source>
        <dbReference type="SAM" id="MobiDB-lite"/>
    </source>
</evidence>
<dbReference type="PANTHER" id="PTHR24056:SF254">
    <property type="entry name" value="CYCLIN-DEPENDENT KINASE 2"/>
    <property type="match status" value="1"/>
</dbReference>
<dbReference type="AlphaFoldDB" id="A0A9W6WTE1"/>
<evidence type="ECO:0000313" key="13">
    <source>
        <dbReference type="EMBL" id="GMF26519.1"/>
    </source>
</evidence>
<evidence type="ECO:0000256" key="8">
    <source>
        <dbReference type="ARBA" id="ARBA00039612"/>
    </source>
</evidence>
<evidence type="ECO:0000256" key="6">
    <source>
        <dbReference type="ARBA" id="ARBA00022840"/>
    </source>
</evidence>
<dbReference type="GO" id="GO:0005737">
    <property type="term" value="C:cytoplasm"/>
    <property type="evidence" value="ECO:0007669"/>
    <property type="project" value="TreeGrafter"/>
</dbReference>
<dbReference type="GO" id="GO:0000082">
    <property type="term" value="P:G1/S transition of mitotic cell cycle"/>
    <property type="evidence" value="ECO:0007669"/>
    <property type="project" value="TreeGrafter"/>
</dbReference>
<evidence type="ECO:0000256" key="5">
    <source>
        <dbReference type="ARBA" id="ARBA00022777"/>
    </source>
</evidence>
<dbReference type="PROSITE" id="PS50011">
    <property type="entry name" value="PROTEIN_KINASE_DOM"/>
    <property type="match status" value="1"/>
</dbReference>
<dbReference type="InterPro" id="IPR036047">
    <property type="entry name" value="F-box-like_dom_sf"/>
</dbReference>